<evidence type="ECO:0000256" key="21">
    <source>
        <dbReference type="SAM" id="MobiDB-lite"/>
    </source>
</evidence>
<evidence type="ECO:0000256" key="9">
    <source>
        <dbReference type="ARBA" id="ARBA00022801"/>
    </source>
</evidence>
<evidence type="ECO:0000256" key="16">
    <source>
        <dbReference type="ARBA" id="ARBA00023289"/>
    </source>
</evidence>
<feature type="site" description="Transition state stabilizer" evidence="19">
    <location>
        <position position="335"/>
    </location>
</feature>
<evidence type="ECO:0000256" key="11">
    <source>
        <dbReference type="ARBA" id="ARBA00022824"/>
    </source>
</evidence>
<evidence type="ECO:0000256" key="8">
    <source>
        <dbReference type="ARBA" id="ARBA00022786"/>
    </source>
</evidence>
<comment type="subcellular location">
    <subcellularLocation>
        <location evidence="2">Cytoplasm</location>
    </subcellularLocation>
    <subcellularLocation>
        <location evidence="3">Endoplasmic reticulum membrane</location>
        <topology evidence="3">Lipid-anchor</topology>
    </subcellularLocation>
</comment>
<evidence type="ECO:0000256" key="20">
    <source>
        <dbReference type="RuleBase" id="RU361215"/>
    </source>
</evidence>
<feature type="site" description="Important for enzyme activity" evidence="19">
    <location>
        <position position="427"/>
    </location>
</feature>
<comment type="subunit">
    <text evidence="18">Monomer. Homodimer. Interacts with COPS5 and SNCA.</text>
</comment>
<dbReference type="InterPro" id="IPR001578">
    <property type="entry name" value="Peptidase_C12_UCH"/>
</dbReference>
<feature type="compositionally biased region" description="Basic residues" evidence="21">
    <location>
        <begin position="13"/>
        <end position="24"/>
    </location>
</feature>
<keyword evidence="11" id="KW-0256">Endoplasmic reticulum</keyword>
<dbReference type="PANTHER" id="PTHR10589">
    <property type="entry name" value="UBIQUITIN CARBOXYL-TERMINAL HYDROLASE"/>
    <property type="match status" value="1"/>
</dbReference>
<feature type="active site" description="Proton donor" evidence="19">
    <location>
        <position position="412"/>
    </location>
</feature>
<evidence type="ECO:0000256" key="10">
    <source>
        <dbReference type="ARBA" id="ARBA00022807"/>
    </source>
</evidence>
<keyword evidence="15" id="KW-0449">Lipoprotein</keyword>
<dbReference type="SUPFAM" id="SSF54001">
    <property type="entry name" value="Cysteine proteinases"/>
    <property type="match status" value="1"/>
</dbReference>
<dbReference type="InterPro" id="IPR036959">
    <property type="entry name" value="Peptidase_C12_UCH_sf"/>
</dbReference>
<feature type="region of interest" description="Disordered" evidence="21">
    <location>
        <begin position="1"/>
        <end position="58"/>
    </location>
</feature>
<comment type="function">
    <text evidence="17">Ubiquitin-protein hydrolase involved both in the processing of ubiquitin precursors and of ubiquitinated proteins. This enzyme is a thiol protease that recognizes and hydrolyzes a peptide bond at the C-terminal glycine of ubiquitin. Also binds to free monoubiquitin and may prevent its degradation in lysosomes. The homodimer may have ATP-independent ubiquitin ligase activity.</text>
</comment>
<evidence type="ECO:0000256" key="17">
    <source>
        <dbReference type="ARBA" id="ARBA00054852"/>
    </source>
</evidence>
<dbReference type="PANTHER" id="PTHR10589:SF19">
    <property type="entry name" value="UBIQUITIN CARBOXYL-TERMINAL HYDROLASE ISOZYME L1"/>
    <property type="match status" value="1"/>
</dbReference>
<dbReference type="Ensembl" id="ENSCAFT00040031929.1">
    <property type="protein sequence ID" value="ENSCAFP00040027758.1"/>
    <property type="gene ID" value="ENSCAFG00040017189.1"/>
</dbReference>
<keyword evidence="6" id="KW-0597">Phosphoprotein</keyword>
<evidence type="ECO:0000313" key="23">
    <source>
        <dbReference type="Ensembl" id="ENSCAFP00040027758.1"/>
    </source>
</evidence>
<feature type="compositionally biased region" description="Low complexity" evidence="21">
    <location>
        <begin position="171"/>
        <end position="183"/>
    </location>
</feature>
<evidence type="ECO:0000256" key="3">
    <source>
        <dbReference type="ARBA" id="ARBA00004628"/>
    </source>
</evidence>
<feature type="compositionally biased region" description="Low complexity" evidence="21">
    <location>
        <begin position="247"/>
        <end position="260"/>
    </location>
</feature>
<feature type="compositionally biased region" description="Basic and acidic residues" evidence="21">
    <location>
        <begin position="126"/>
        <end position="143"/>
    </location>
</feature>
<dbReference type="CDD" id="cd09616">
    <property type="entry name" value="Peptidase_C12_UCH_L1_L3"/>
    <property type="match status" value="1"/>
</dbReference>
<reference evidence="23" key="1">
    <citation type="submission" date="2018-10" db="EMBL/GenBank/DDBJ databases">
        <title>De novo assembly of a Great Dane genome.</title>
        <authorList>
            <person name="Kidd J.M."/>
            <person name="Pendleton A.L."/>
            <person name="Shen F."/>
            <person name="Emery S."/>
        </authorList>
    </citation>
    <scope>NUCLEOTIDE SEQUENCE [LARGE SCALE GENOMIC DNA]</scope>
    <source>
        <strain evidence="23">Great Dane</strain>
    </source>
</reference>
<feature type="domain" description="UCH catalytic" evidence="22">
    <location>
        <begin position="252"/>
        <end position="472"/>
    </location>
</feature>
<dbReference type="FunFam" id="3.40.532.10:FF:000004">
    <property type="entry name" value="Ubiquitin carboxyl-terminal hydrolase"/>
    <property type="match status" value="1"/>
</dbReference>
<reference evidence="23" key="2">
    <citation type="submission" date="2025-08" db="UniProtKB">
        <authorList>
            <consortium name="Ensembl"/>
        </authorList>
    </citation>
    <scope>IDENTIFICATION</scope>
</reference>
<feature type="compositionally biased region" description="Gly residues" evidence="21">
    <location>
        <begin position="218"/>
        <end position="227"/>
    </location>
</feature>
<keyword evidence="13" id="KW-0472">Membrane</keyword>
<dbReference type="PROSITE" id="PS52048">
    <property type="entry name" value="UCH_DOMAIN"/>
    <property type="match status" value="1"/>
</dbReference>
<feature type="active site" description="Nucleophile" evidence="19">
    <location>
        <position position="341"/>
    </location>
</feature>
<evidence type="ECO:0000256" key="18">
    <source>
        <dbReference type="ARBA" id="ARBA00065475"/>
    </source>
</evidence>
<dbReference type="EC" id="3.4.19.12" evidence="20"/>
<evidence type="ECO:0000256" key="2">
    <source>
        <dbReference type="ARBA" id="ARBA00004496"/>
    </source>
</evidence>
<evidence type="ECO:0000256" key="12">
    <source>
        <dbReference type="ARBA" id="ARBA00022990"/>
    </source>
</evidence>
<evidence type="ECO:0000256" key="1">
    <source>
        <dbReference type="ARBA" id="ARBA00000707"/>
    </source>
</evidence>
<keyword evidence="14" id="KW-0325">Glycoprotein</keyword>
<organism evidence="23 24">
    <name type="scientific">Canis lupus familiaris</name>
    <name type="common">Dog</name>
    <name type="synonym">Canis familiaris</name>
    <dbReference type="NCBI Taxonomy" id="9615"/>
    <lineage>
        <taxon>Eukaryota</taxon>
        <taxon>Metazoa</taxon>
        <taxon>Chordata</taxon>
        <taxon>Craniata</taxon>
        <taxon>Vertebrata</taxon>
        <taxon>Euteleostomi</taxon>
        <taxon>Mammalia</taxon>
        <taxon>Eutheria</taxon>
        <taxon>Laurasiatheria</taxon>
        <taxon>Carnivora</taxon>
        <taxon>Caniformia</taxon>
        <taxon>Canidae</taxon>
        <taxon>Canis</taxon>
    </lineage>
</organism>
<proteinExistence type="inferred from homology"/>
<keyword evidence="10 19" id="KW-0788">Thiol protease</keyword>
<evidence type="ECO:0000256" key="5">
    <source>
        <dbReference type="ARBA" id="ARBA00022490"/>
    </source>
</evidence>
<dbReference type="PROSITE" id="PS00140">
    <property type="entry name" value="UCH_1"/>
    <property type="match status" value="1"/>
</dbReference>
<evidence type="ECO:0000256" key="4">
    <source>
        <dbReference type="ARBA" id="ARBA00009326"/>
    </source>
</evidence>
<evidence type="ECO:0000256" key="13">
    <source>
        <dbReference type="ARBA" id="ARBA00023136"/>
    </source>
</evidence>
<evidence type="ECO:0000256" key="7">
    <source>
        <dbReference type="ARBA" id="ARBA00022670"/>
    </source>
</evidence>
<keyword evidence="7 19" id="KW-0645">Protease</keyword>
<keyword evidence="8 19" id="KW-0833">Ubl conjugation pathway</keyword>
<evidence type="ECO:0000259" key="22">
    <source>
        <dbReference type="PROSITE" id="PS52048"/>
    </source>
</evidence>
<dbReference type="PRINTS" id="PR00707">
    <property type="entry name" value="UBCTHYDRLASE"/>
</dbReference>
<keyword evidence="16" id="KW-0636">Prenylation</keyword>
<keyword evidence="12" id="KW-0007">Acetylation</keyword>
<comment type="similarity">
    <text evidence="4 19 20">Belongs to the peptidase C12 family.</text>
</comment>
<dbReference type="InterPro" id="IPR057254">
    <property type="entry name" value="UCH_AS"/>
</dbReference>
<dbReference type="InterPro" id="IPR038765">
    <property type="entry name" value="Papain-like_cys_pep_sf"/>
</dbReference>
<evidence type="ECO:0000313" key="24">
    <source>
        <dbReference type="Proteomes" id="UP000694542"/>
    </source>
</evidence>
<evidence type="ECO:0000256" key="6">
    <source>
        <dbReference type="ARBA" id="ARBA00022553"/>
    </source>
</evidence>
<name>A0A8C0SZ08_CANLF</name>
<feature type="compositionally biased region" description="Pro residues" evidence="21">
    <location>
        <begin position="147"/>
        <end position="170"/>
    </location>
</feature>
<dbReference type="GO" id="GO:0006511">
    <property type="term" value="P:ubiquitin-dependent protein catabolic process"/>
    <property type="evidence" value="ECO:0007669"/>
    <property type="project" value="UniProtKB-UniRule"/>
</dbReference>
<feature type="region of interest" description="Disordered" evidence="21">
    <location>
        <begin position="126"/>
        <end position="183"/>
    </location>
</feature>
<dbReference type="Pfam" id="PF01088">
    <property type="entry name" value="Peptidase_C12"/>
    <property type="match status" value="1"/>
</dbReference>
<protein>
    <recommendedName>
        <fullName evidence="20">Ubiquitin carboxyl-terminal hydrolase</fullName>
        <ecNumber evidence="20">3.4.19.12</ecNumber>
    </recommendedName>
</protein>
<evidence type="ECO:0000256" key="14">
    <source>
        <dbReference type="ARBA" id="ARBA00023180"/>
    </source>
</evidence>
<evidence type="ECO:0000256" key="19">
    <source>
        <dbReference type="PROSITE-ProRule" id="PRU01393"/>
    </source>
</evidence>
<accession>A0A8C0SZ08</accession>
<dbReference type="Proteomes" id="UP000694542">
    <property type="component" value="Chromosome 3"/>
</dbReference>
<keyword evidence="5" id="KW-0963">Cytoplasm</keyword>
<feature type="region of interest" description="Disordered" evidence="21">
    <location>
        <begin position="218"/>
        <end position="261"/>
    </location>
</feature>
<dbReference type="AlphaFoldDB" id="A0A8C0SZ08"/>
<dbReference type="GO" id="GO:0004843">
    <property type="term" value="F:cysteine-type deubiquitinase activity"/>
    <property type="evidence" value="ECO:0007669"/>
    <property type="project" value="UniProtKB-UniRule"/>
</dbReference>
<comment type="catalytic activity">
    <reaction evidence="1 19 20">
        <text>Thiol-dependent hydrolysis of ester, thioester, amide, peptide and isopeptide bonds formed by the C-terminal Gly of ubiquitin (a 76-residue protein attached to proteins as an intracellular targeting signal).</text>
        <dbReference type="EC" id="3.4.19.12"/>
    </reaction>
</comment>
<evidence type="ECO:0000256" key="15">
    <source>
        <dbReference type="ARBA" id="ARBA00023288"/>
    </source>
</evidence>
<dbReference type="Gene3D" id="3.40.532.10">
    <property type="entry name" value="Peptidase C12, ubiquitin carboxyl-terminal hydrolase"/>
    <property type="match status" value="1"/>
</dbReference>
<sequence>DGKNGRFPETSQKKKKKKKNRLHQRTAPYAQGTPTNRAHRHHHQIISPASETARFGGPAVPLRKTHGGVRARLAAAAPFPVAWCCPRSPCAGTRSASGRRFIAAAWAAPLAVFPGASVAAPPALRRDAAQADGDQPRDAEQSEWRLAPPPGPVPGAPRGAPPAPPRPAPAAGPGVTAEPPAVAAPEGVARARAPGLRGSHVWAALCAVSPRPGVGVGAGAAAGGGPGRDSSPAGWGRPGRGSGPALRQVRAARGPRAPGRPVLPPQVLARLGVAGQWRFADVLGLEDEALGSVPAPACALLLLFPLTAQHENFRKKQIEELKGQEVSPKVYFMKQTIGNSCGTIGLIHAVANNQDKLEFEDGSVLKQFLSETEKLSPEDRAKCFEKNEAIQAAHDAVAQEGQCRVDDKVNFHFILFNNVDGHLYELDGRMPFPVNHGTSSEDSLLQDAAKVCREFTEREQGEVRFSAVALCKAA</sequence>
<dbReference type="GO" id="GO:0005789">
    <property type="term" value="C:endoplasmic reticulum membrane"/>
    <property type="evidence" value="ECO:0007669"/>
    <property type="project" value="UniProtKB-SubCell"/>
</dbReference>
<keyword evidence="9 19" id="KW-0378">Hydrolase</keyword>